<dbReference type="EMBL" id="ABDF02000086">
    <property type="protein sequence ID" value="EHK18546.1"/>
    <property type="molecule type" value="Genomic_DNA"/>
</dbReference>
<feature type="region of interest" description="Disordered" evidence="1">
    <location>
        <begin position="55"/>
        <end position="104"/>
    </location>
</feature>
<reference evidence="2 3" key="1">
    <citation type="journal article" date="2011" name="Genome Biol.">
        <title>Comparative genome sequence analysis underscores mycoparasitism as the ancestral life style of Trichoderma.</title>
        <authorList>
            <person name="Kubicek C.P."/>
            <person name="Herrera-Estrella A."/>
            <person name="Seidl-Seiboth V."/>
            <person name="Martinez D.A."/>
            <person name="Druzhinina I.S."/>
            <person name="Thon M."/>
            <person name="Zeilinger S."/>
            <person name="Casas-Flores S."/>
            <person name="Horwitz B.A."/>
            <person name="Mukherjee P.K."/>
            <person name="Mukherjee M."/>
            <person name="Kredics L."/>
            <person name="Alcaraz L.D."/>
            <person name="Aerts A."/>
            <person name="Antal Z."/>
            <person name="Atanasova L."/>
            <person name="Cervantes-Badillo M.G."/>
            <person name="Challacombe J."/>
            <person name="Chertkov O."/>
            <person name="McCluskey K."/>
            <person name="Coulpier F."/>
            <person name="Deshpande N."/>
            <person name="von Doehren H."/>
            <person name="Ebbole D.J."/>
            <person name="Esquivel-Naranjo E.U."/>
            <person name="Fekete E."/>
            <person name="Flipphi M."/>
            <person name="Glaser F."/>
            <person name="Gomez-Rodriguez E.Y."/>
            <person name="Gruber S."/>
            <person name="Han C."/>
            <person name="Henrissat B."/>
            <person name="Hermosa R."/>
            <person name="Hernandez-Onate M."/>
            <person name="Karaffa L."/>
            <person name="Kosti I."/>
            <person name="Le Crom S."/>
            <person name="Lindquist E."/>
            <person name="Lucas S."/>
            <person name="Luebeck M."/>
            <person name="Luebeck P.S."/>
            <person name="Margeot A."/>
            <person name="Metz B."/>
            <person name="Misra M."/>
            <person name="Nevalainen H."/>
            <person name="Omann M."/>
            <person name="Packer N."/>
            <person name="Perrone G."/>
            <person name="Uresti-Rivera E.E."/>
            <person name="Salamov A."/>
            <person name="Schmoll M."/>
            <person name="Seiboth B."/>
            <person name="Shapiro H."/>
            <person name="Sukno S."/>
            <person name="Tamayo-Ramos J.A."/>
            <person name="Tisch D."/>
            <person name="Wiest A."/>
            <person name="Wilkinson H.H."/>
            <person name="Zhang M."/>
            <person name="Coutinho P.M."/>
            <person name="Kenerley C.M."/>
            <person name="Monte E."/>
            <person name="Baker S.E."/>
            <person name="Grigoriev I.V."/>
        </authorList>
    </citation>
    <scope>NUCLEOTIDE SEQUENCE [LARGE SCALE GENOMIC DNA]</scope>
    <source>
        <strain evidence="3">Gv29-8 / FGSC 10586</strain>
    </source>
</reference>
<keyword evidence="3" id="KW-1185">Reference proteome</keyword>
<dbReference type="AlphaFoldDB" id="G9N4M2"/>
<proteinExistence type="predicted"/>
<gene>
    <name evidence="2" type="ORF">TRIVIDRAFT_50924</name>
</gene>
<dbReference type="OMA" id="WIQATII"/>
<sequence>MSPKQSDSYYLLPNLQAMDPSADELDLNAQAWIQPIIIEDEDLMFGGKPLSAWYEEDRSRLSSTSSNSSDDGNQSPEEEEERRGRERTRRHHHDSKALKKPHRK</sequence>
<dbReference type="Proteomes" id="UP000007115">
    <property type="component" value="Unassembled WGS sequence"/>
</dbReference>
<evidence type="ECO:0000313" key="2">
    <source>
        <dbReference type="EMBL" id="EHK18546.1"/>
    </source>
</evidence>
<protein>
    <submittedName>
        <fullName evidence="2">Uncharacterized protein</fullName>
    </submittedName>
</protein>
<evidence type="ECO:0000313" key="3">
    <source>
        <dbReference type="Proteomes" id="UP000007115"/>
    </source>
</evidence>
<comment type="caution">
    <text evidence="2">The sequence shown here is derived from an EMBL/GenBank/DDBJ whole genome shotgun (WGS) entry which is preliminary data.</text>
</comment>
<dbReference type="STRING" id="413071.G9N4M2"/>
<dbReference type="InParanoid" id="G9N4M2"/>
<feature type="compositionally biased region" description="Low complexity" evidence="1">
    <location>
        <begin position="61"/>
        <end position="75"/>
    </location>
</feature>
<evidence type="ECO:0000256" key="1">
    <source>
        <dbReference type="SAM" id="MobiDB-lite"/>
    </source>
</evidence>
<name>G9N4M2_HYPVG</name>
<dbReference type="VEuPathDB" id="FungiDB:TRIVIDRAFT_50924"/>
<feature type="compositionally biased region" description="Basic residues" evidence="1">
    <location>
        <begin position="85"/>
        <end position="104"/>
    </location>
</feature>
<accession>G9N4M2</accession>
<dbReference type="RefSeq" id="XP_013952742.1">
    <property type="nucleotide sequence ID" value="XM_014097267.1"/>
</dbReference>
<dbReference type="GeneID" id="25795047"/>
<dbReference type="HOGENOM" id="CLU_170482_0_0_1"/>
<dbReference type="OrthoDB" id="3519400at2759"/>
<organism evidence="2 3">
    <name type="scientific">Hypocrea virens (strain Gv29-8 / FGSC 10586)</name>
    <name type="common">Gliocladium virens</name>
    <name type="synonym">Trichoderma virens</name>
    <dbReference type="NCBI Taxonomy" id="413071"/>
    <lineage>
        <taxon>Eukaryota</taxon>
        <taxon>Fungi</taxon>
        <taxon>Dikarya</taxon>
        <taxon>Ascomycota</taxon>
        <taxon>Pezizomycotina</taxon>
        <taxon>Sordariomycetes</taxon>
        <taxon>Hypocreomycetidae</taxon>
        <taxon>Hypocreales</taxon>
        <taxon>Hypocreaceae</taxon>
        <taxon>Trichoderma</taxon>
    </lineage>
</organism>
<dbReference type="eggNOG" id="ENOG502T47R">
    <property type="taxonomic scope" value="Eukaryota"/>
</dbReference>